<dbReference type="SMART" id="SM00047">
    <property type="entry name" value="LYZ2"/>
    <property type="match status" value="1"/>
</dbReference>
<dbReference type="Gene3D" id="1.10.530.10">
    <property type="match status" value="1"/>
</dbReference>
<geneLocation type="plasmid" evidence="5">
    <name>pplp3</name>
</geneLocation>
<dbReference type="EMBL" id="CP020558">
    <property type="protein sequence ID" value="ARF70781.1"/>
    <property type="molecule type" value="Genomic_DNA"/>
</dbReference>
<reference evidence="4 5" key="1">
    <citation type="submission" date="2017-03" db="EMBL/GenBank/DDBJ databases">
        <title>Paenibacillus larvae genome sequencing.</title>
        <authorList>
            <person name="Dingman D.W."/>
        </authorList>
    </citation>
    <scope>NUCLEOTIDE SEQUENCE [LARGE SCALE GENOMIC DNA]</scope>
    <source>
        <strain evidence="4 5">SAG 10367</strain>
        <plasmid evidence="5">pplp3</plasmid>
    </source>
</reference>
<keyword evidence="1" id="KW-0378">Hydrolase</keyword>
<sequence length="1341" mass="152898">MPKGFEKQINEFLGSLKLTDENNIEKNIAAVKLLATDVSKVLSDIPKKSKEPAKDAAESIKSLKERLESLNYTKADGFIDALTKIEKKVQVAEQSVLSFKDVVKSLTETYDESSEKISIMNKLLEDNAEGKAANADEVVKLIEKDSSMVDLFDVQNGQIKLNIRAIDEKKNAEIESFRQVAEERQMDLIRSNQALNKKLRLFDIEITSIESLRKALANLTEQRLLEKSIERGEMGPPDLTALNDTKNAVSDAIKEIDNLRKQSEIMEASLPNKGLSKTKEKIKETTEEVSKLQKALDDVNNTLDKLSNREQMYARSSQAYRDTLKEQIAMLKEKRDLLKQGIDNPSSIMPIKTITESYGGGSAVASSGGSGKGYSGSLVNFNLTQQTNVTASELDAWINKRAPKNSLMRGQGATFLKAAQASGLDPIYLVAHAALESGWGTSNIVRKKGNWYGIGAFDASPYASAYSYNNSAAGIVEGAKWIARNYVNKGQNTLYRMNHNNGKHEYATDPNWNTKIASIMGSSGFNIGNGGSGIYASSNSGSSLVSKVKDYTEKELYDKKNDLMKEYDRIQVEILQREKAIMDSVIAAYDEHQSALDILIKKSEVIALGYVKNSREYRQELEEQNGLLKYKQVLLHNEAEEIRASGLVTDELNSKLQDLGSSWWDLRRQIEEKTFEIITNKLDEMSEAISKVDIELKILGNQMSEYDEKSADYQLALKKQIEMLKEKQQLAHEEAEYIREQLKNDDLSAQRKKELSDRAKELGSSWWEFQTAIMNVEKTLKQQKENIADQLIQLYKDMYAKQKEAALDALDKESEALDKNYDKKVKQLDDELKKIEEIAQAKIRAKDEMVDERRYNQELSKKQRVRQELMNKINALSMDNSAEAKIKLRELNKQLAEMDLDIENMQYERKVENEKKAIEDHLESERKRIEDEKKNSKYKIEIWEDEAKTKKKIVEGTYEELKEKLKEEKESISKHFDNLINDERKFAELKKQIMNGTFDSTKSEFIKFKEFLEKNSEFLGESIQKNLIDKINELNNMMKNTWNEKMIIDKMKENSSKYADANDEEKDRLEKENEELGKLIGAHKDRPTGIWYDKYGNLLYKDYVPGGKTEKGIIEEMRQNGSKWASADDEEKRRLEEANQKLGKQIGAEYDSPTGTWWKDGKRLYDEYYIPKSNEELYVIDQMKANGQKWGGSNDLDKRLIERENQELGGKIGATYHSRSGIWFKNGLRLYHNGGIIGENGDRLTNLFNELANKKPNEKIIKALEGELAIPPKNIMNNLIPNLRNLITKMTPNLSFISQPALETGSNNIYINIDNVVGNKEDAETMATVMINNLKKAGMKF</sequence>
<dbReference type="InterPro" id="IPR002901">
    <property type="entry name" value="MGlyc_endo_b_GlcNAc-like_dom"/>
</dbReference>
<feature type="coiled-coil region" evidence="2">
    <location>
        <begin position="1048"/>
        <end position="1086"/>
    </location>
</feature>
<dbReference type="Pfam" id="PF01832">
    <property type="entry name" value="Glucosaminidase"/>
    <property type="match status" value="1"/>
</dbReference>
<dbReference type="GO" id="GO:0004040">
    <property type="term" value="F:amidase activity"/>
    <property type="evidence" value="ECO:0007669"/>
    <property type="project" value="InterPro"/>
</dbReference>
<protein>
    <recommendedName>
        <fullName evidence="3">Mannosyl-glycoprotein endo-beta-N-acetylglucosamidase-like domain-containing protein</fullName>
    </recommendedName>
</protein>
<keyword evidence="4" id="KW-0614">Plasmid</keyword>
<dbReference type="PANTHER" id="PTHR33308">
    <property type="entry name" value="PEPTIDOGLYCAN HYDROLASE FLGJ"/>
    <property type="match status" value="1"/>
</dbReference>
<feature type="domain" description="Mannosyl-glycoprotein endo-beta-N-acetylglucosamidase-like" evidence="3">
    <location>
        <begin position="399"/>
        <end position="526"/>
    </location>
</feature>
<name>A0A1V0V0A3_9BACL</name>
<evidence type="ECO:0000256" key="2">
    <source>
        <dbReference type="SAM" id="Coils"/>
    </source>
</evidence>
<feature type="coiled-coil region" evidence="2">
    <location>
        <begin position="242"/>
        <end position="341"/>
    </location>
</feature>
<dbReference type="RefSeq" id="WP_083041762.1">
    <property type="nucleotide sequence ID" value="NZ_CP020558.1"/>
</dbReference>
<gene>
    <name evidence="4" type="ORF">B7C51_25255</name>
</gene>
<evidence type="ECO:0000313" key="5">
    <source>
        <dbReference type="Proteomes" id="UP000192727"/>
    </source>
</evidence>
<evidence type="ECO:0000259" key="3">
    <source>
        <dbReference type="SMART" id="SM00047"/>
    </source>
</evidence>
<organism evidence="4 5">
    <name type="scientific">Paenibacillus larvae subsp. pulvifaciens</name>
    <dbReference type="NCBI Taxonomy" id="1477"/>
    <lineage>
        <taxon>Bacteria</taxon>
        <taxon>Bacillati</taxon>
        <taxon>Bacillota</taxon>
        <taxon>Bacilli</taxon>
        <taxon>Bacillales</taxon>
        <taxon>Paenibacillaceae</taxon>
        <taxon>Paenibacillus</taxon>
    </lineage>
</organism>
<dbReference type="InterPro" id="IPR051056">
    <property type="entry name" value="Glycosyl_Hydrolase_73"/>
</dbReference>
<evidence type="ECO:0000313" key="4">
    <source>
        <dbReference type="EMBL" id="ARF70781.1"/>
    </source>
</evidence>
<proteinExistence type="predicted"/>
<dbReference type="PANTHER" id="PTHR33308:SF9">
    <property type="entry name" value="PEPTIDOGLYCAN HYDROLASE FLGJ"/>
    <property type="match status" value="1"/>
</dbReference>
<accession>A0A1V0V0A3</accession>
<feature type="coiled-coil region" evidence="2">
    <location>
        <begin position="773"/>
        <end position="982"/>
    </location>
</feature>
<keyword evidence="2" id="KW-0175">Coiled coil</keyword>
<evidence type="ECO:0000256" key="1">
    <source>
        <dbReference type="ARBA" id="ARBA00022801"/>
    </source>
</evidence>
<dbReference type="Proteomes" id="UP000192727">
    <property type="component" value="Plasmid pPLP3"/>
</dbReference>